<dbReference type="InterPro" id="IPR043133">
    <property type="entry name" value="GTP-CH-I_C/QueF"/>
</dbReference>
<evidence type="ECO:0000256" key="5">
    <source>
        <dbReference type="ARBA" id="ARBA00023134"/>
    </source>
</evidence>
<comment type="caution">
    <text evidence="8">The sequence shown here is derived from an EMBL/GenBank/DDBJ whole genome shotgun (WGS) entry which is preliminary data.</text>
</comment>
<keyword evidence="6" id="KW-0862">Zinc</keyword>
<dbReference type="GO" id="GO:0006730">
    <property type="term" value="P:one-carbon metabolic process"/>
    <property type="evidence" value="ECO:0007669"/>
    <property type="project" value="UniProtKB-UniRule"/>
</dbReference>
<keyword evidence="6" id="KW-0547">Nucleotide-binding</keyword>
<dbReference type="PANTHER" id="PTHR11109:SF7">
    <property type="entry name" value="GTP CYCLOHYDROLASE 1"/>
    <property type="match status" value="1"/>
</dbReference>
<organism evidence="8 9">
    <name type="scientific">Facklamia hominis</name>
    <dbReference type="NCBI Taxonomy" id="178214"/>
    <lineage>
        <taxon>Bacteria</taxon>
        <taxon>Bacillati</taxon>
        <taxon>Bacillota</taxon>
        <taxon>Bacilli</taxon>
        <taxon>Lactobacillales</taxon>
        <taxon>Aerococcaceae</taxon>
        <taxon>Facklamia</taxon>
    </lineage>
</organism>
<dbReference type="InterPro" id="IPR043134">
    <property type="entry name" value="GTP-CH-I_N"/>
</dbReference>
<reference evidence="8" key="1">
    <citation type="submission" date="2023-05" db="EMBL/GenBank/DDBJ databases">
        <title>Cataloging the Phylogenetic Diversity of Human Bladder Bacteria.</title>
        <authorList>
            <person name="Du J."/>
        </authorList>
    </citation>
    <scope>NUCLEOTIDE SEQUENCE</scope>
    <source>
        <strain evidence="8">UMB1231</strain>
    </source>
</reference>
<dbReference type="SUPFAM" id="SSF55620">
    <property type="entry name" value="Tetrahydrobiopterin biosynthesis enzymes-like"/>
    <property type="match status" value="1"/>
</dbReference>
<dbReference type="GO" id="GO:0008270">
    <property type="term" value="F:zinc ion binding"/>
    <property type="evidence" value="ECO:0007669"/>
    <property type="project" value="UniProtKB-UniRule"/>
</dbReference>
<feature type="binding site" evidence="6">
    <location>
        <position position="83"/>
    </location>
    <ligand>
        <name>Zn(2+)</name>
        <dbReference type="ChEBI" id="CHEBI:29105"/>
    </ligand>
</feature>
<feature type="domain" description="GTP cyclohydrolase I" evidence="7">
    <location>
        <begin position="10"/>
        <end position="187"/>
    </location>
</feature>
<keyword evidence="6" id="KW-0479">Metal-binding</keyword>
<comment type="pathway">
    <text evidence="2 6">Cofactor biosynthesis; 7,8-dihydroneopterin triphosphate biosynthesis; 7,8-dihydroneopterin triphosphate from GTP: step 1/1.</text>
</comment>
<dbReference type="PANTHER" id="PTHR11109">
    <property type="entry name" value="GTP CYCLOHYDROLASE I"/>
    <property type="match status" value="1"/>
</dbReference>
<proteinExistence type="inferred from homology"/>
<dbReference type="GO" id="GO:0005525">
    <property type="term" value="F:GTP binding"/>
    <property type="evidence" value="ECO:0007669"/>
    <property type="project" value="UniProtKB-KW"/>
</dbReference>
<dbReference type="Pfam" id="PF01227">
    <property type="entry name" value="GTP_cyclohydroI"/>
    <property type="match status" value="1"/>
</dbReference>
<sequence length="192" mass="21901">MKEMNLSRVEELVREILIEIGEDPDRDGLIETPKRVAKALAETTASTRLTEFSEGKMFPTEQEDDDQFVSVNNIPFYSMCEHHMLPFFGQVSVAYLPQGGKIIGLSKIPRLVDYVSKKLNVQENITREVANILMEVTNARGVAVIVDARHMCVEMRGVKKMNSITRTCYYVGEFKENIQLRNEFLQSLPKVN</sequence>
<dbReference type="NCBIfam" id="TIGR00063">
    <property type="entry name" value="folE"/>
    <property type="match status" value="1"/>
</dbReference>
<dbReference type="PROSITE" id="PS00859">
    <property type="entry name" value="GTP_CYCLOHYDROL_1_1"/>
    <property type="match status" value="1"/>
</dbReference>
<feature type="binding site" evidence="6">
    <location>
        <position position="80"/>
    </location>
    <ligand>
        <name>Zn(2+)</name>
        <dbReference type="ChEBI" id="CHEBI:29105"/>
    </ligand>
</feature>
<evidence type="ECO:0000256" key="1">
    <source>
        <dbReference type="ARBA" id="ARBA00001052"/>
    </source>
</evidence>
<keyword evidence="4 6" id="KW-0378">Hydrolase</keyword>
<evidence type="ECO:0000256" key="4">
    <source>
        <dbReference type="ARBA" id="ARBA00022801"/>
    </source>
</evidence>
<dbReference type="AlphaFoldDB" id="A0AAJ1Q4G6"/>
<dbReference type="InterPro" id="IPR001474">
    <property type="entry name" value="GTP_CycHdrlase_I"/>
</dbReference>
<evidence type="ECO:0000259" key="7">
    <source>
        <dbReference type="Pfam" id="PF01227"/>
    </source>
</evidence>
<dbReference type="Gene3D" id="3.30.1130.10">
    <property type="match status" value="1"/>
</dbReference>
<keyword evidence="5 6" id="KW-0342">GTP-binding</keyword>
<dbReference type="EC" id="3.5.4.16" evidence="6"/>
<dbReference type="GO" id="GO:0005737">
    <property type="term" value="C:cytoplasm"/>
    <property type="evidence" value="ECO:0007669"/>
    <property type="project" value="TreeGrafter"/>
</dbReference>
<feature type="binding site" evidence="6">
    <location>
        <position position="152"/>
    </location>
    <ligand>
        <name>Zn(2+)</name>
        <dbReference type="ChEBI" id="CHEBI:29105"/>
    </ligand>
</feature>
<comment type="subunit">
    <text evidence="6">Homopolymer.</text>
</comment>
<dbReference type="InterPro" id="IPR018234">
    <property type="entry name" value="GTP_CycHdrlase_I_CS"/>
</dbReference>
<dbReference type="Gene3D" id="1.10.286.10">
    <property type="match status" value="1"/>
</dbReference>
<dbReference type="NCBIfam" id="NF006825">
    <property type="entry name" value="PRK09347.1-2"/>
    <property type="match status" value="1"/>
</dbReference>
<evidence type="ECO:0000256" key="2">
    <source>
        <dbReference type="ARBA" id="ARBA00005080"/>
    </source>
</evidence>
<dbReference type="GO" id="GO:0006729">
    <property type="term" value="P:tetrahydrobiopterin biosynthetic process"/>
    <property type="evidence" value="ECO:0007669"/>
    <property type="project" value="TreeGrafter"/>
</dbReference>
<accession>A0AAJ1Q4G6</accession>
<dbReference type="HAMAP" id="MF_00223">
    <property type="entry name" value="FolE"/>
    <property type="match status" value="1"/>
</dbReference>
<dbReference type="InterPro" id="IPR020602">
    <property type="entry name" value="GTP_CycHdrlase_I_dom"/>
</dbReference>
<comment type="similarity">
    <text evidence="6">Belongs to the GTP cyclohydrolase I family.</text>
</comment>
<comment type="catalytic activity">
    <reaction evidence="1 6">
        <text>GTP + H2O = 7,8-dihydroneopterin 3'-triphosphate + formate + H(+)</text>
        <dbReference type="Rhea" id="RHEA:17473"/>
        <dbReference type="ChEBI" id="CHEBI:15377"/>
        <dbReference type="ChEBI" id="CHEBI:15378"/>
        <dbReference type="ChEBI" id="CHEBI:15740"/>
        <dbReference type="ChEBI" id="CHEBI:37565"/>
        <dbReference type="ChEBI" id="CHEBI:58462"/>
        <dbReference type="EC" id="3.5.4.16"/>
    </reaction>
</comment>
<evidence type="ECO:0000313" key="9">
    <source>
        <dbReference type="Proteomes" id="UP001229251"/>
    </source>
</evidence>
<evidence type="ECO:0000313" key="8">
    <source>
        <dbReference type="EMBL" id="MDK7186692.1"/>
    </source>
</evidence>
<dbReference type="EMBL" id="JASOOE010000003">
    <property type="protein sequence ID" value="MDK7186692.1"/>
    <property type="molecule type" value="Genomic_DNA"/>
</dbReference>
<dbReference type="NCBIfam" id="NF006826">
    <property type="entry name" value="PRK09347.1-3"/>
    <property type="match status" value="1"/>
</dbReference>
<evidence type="ECO:0000256" key="3">
    <source>
        <dbReference type="ARBA" id="ARBA00022563"/>
    </source>
</evidence>
<protein>
    <recommendedName>
        <fullName evidence="6">GTP cyclohydrolase 1</fullName>
        <ecNumber evidence="6">3.5.4.16</ecNumber>
    </recommendedName>
    <alternativeName>
        <fullName evidence="6">GTP cyclohydrolase I</fullName>
        <shortName evidence="6">GTP-CH-I</shortName>
    </alternativeName>
</protein>
<dbReference type="Proteomes" id="UP001229251">
    <property type="component" value="Unassembled WGS sequence"/>
</dbReference>
<dbReference type="GO" id="GO:0046654">
    <property type="term" value="P:tetrahydrofolate biosynthetic process"/>
    <property type="evidence" value="ECO:0007669"/>
    <property type="project" value="UniProtKB-UniRule"/>
</dbReference>
<dbReference type="GO" id="GO:0003934">
    <property type="term" value="F:GTP cyclohydrolase I activity"/>
    <property type="evidence" value="ECO:0007669"/>
    <property type="project" value="UniProtKB-UniRule"/>
</dbReference>
<name>A0AAJ1Q4G6_9LACT</name>
<gene>
    <name evidence="6 8" type="primary">folE</name>
    <name evidence="8" type="ORF">QP433_01710</name>
</gene>
<dbReference type="FunFam" id="3.30.1130.10:FF:000001">
    <property type="entry name" value="GTP cyclohydrolase 1"/>
    <property type="match status" value="1"/>
</dbReference>
<evidence type="ECO:0000256" key="6">
    <source>
        <dbReference type="HAMAP-Rule" id="MF_00223"/>
    </source>
</evidence>
<dbReference type="RefSeq" id="WP_016647669.1">
    <property type="nucleotide sequence ID" value="NZ_JBJXUS010000001.1"/>
</dbReference>
<keyword evidence="3 6" id="KW-0554">One-carbon metabolism</keyword>